<dbReference type="Proteomes" id="UP000198556">
    <property type="component" value="Unassembled WGS sequence"/>
</dbReference>
<dbReference type="STRING" id="137733.SAMN05421767_10931"/>
<dbReference type="NCBIfam" id="TIGR00150">
    <property type="entry name" value="T6A_YjeE"/>
    <property type="match status" value="1"/>
</dbReference>
<evidence type="ECO:0000256" key="5">
    <source>
        <dbReference type="ARBA" id="ARBA00022694"/>
    </source>
</evidence>
<keyword evidence="6" id="KW-0479">Metal-binding</keyword>
<comment type="similarity">
    <text evidence="2">Belongs to the TsaE family.</text>
</comment>
<accession>A0A1H9JKG2</accession>
<evidence type="ECO:0000256" key="7">
    <source>
        <dbReference type="ARBA" id="ARBA00022741"/>
    </source>
</evidence>
<dbReference type="AlphaFoldDB" id="A0A1H9JKG2"/>
<reference evidence="11 12" key="1">
    <citation type="submission" date="2016-10" db="EMBL/GenBank/DDBJ databases">
        <authorList>
            <person name="de Groot N.N."/>
        </authorList>
    </citation>
    <scope>NUCLEOTIDE SEQUENCE [LARGE SCALE GENOMIC DNA]</scope>
    <source>
        <strain evidence="11 12">DSM 15827</strain>
    </source>
</reference>
<keyword evidence="5" id="KW-0819">tRNA processing</keyword>
<dbReference type="Pfam" id="PF02367">
    <property type="entry name" value="TsaE"/>
    <property type="match status" value="1"/>
</dbReference>
<dbReference type="PANTHER" id="PTHR33540:SF2">
    <property type="entry name" value="TRNA THREONYLCARBAMOYLADENOSINE BIOSYNTHESIS PROTEIN TSAE"/>
    <property type="match status" value="1"/>
</dbReference>
<evidence type="ECO:0000256" key="4">
    <source>
        <dbReference type="ARBA" id="ARBA00022490"/>
    </source>
</evidence>
<dbReference type="InterPro" id="IPR027417">
    <property type="entry name" value="P-loop_NTPase"/>
</dbReference>
<evidence type="ECO:0000256" key="2">
    <source>
        <dbReference type="ARBA" id="ARBA00007599"/>
    </source>
</evidence>
<organism evidence="11 12">
    <name type="scientific">Granulicatella balaenopterae</name>
    <dbReference type="NCBI Taxonomy" id="137733"/>
    <lineage>
        <taxon>Bacteria</taxon>
        <taxon>Bacillati</taxon>
        <taxon>Bacillota</taxon>
        <taxon>Bacilli</taxon>
        <taxon>Lactobacillales</taxon>
        <taxon>Carnobacteriaceae</taxon>
        <taxon>Granulicatella</taxon>
    </lineage>
</organism>
<evidence type="ECO:0000256" key="1">
    <source>
        <dbReference type="ARBA" id="ARBA00004496"/>
    </source>
</evidence>
<evidence type="ECO:0000256" key="9">
    <source>
        <dbReference type="ARBA" id="ARBA00022842"/>
    </source>
</evidence>
<keyword evidence="12" id="KW-1185">Reference proteome</keyword>
<dbReference type="Gene3D" id="3.40.50.300">
    <property type="entry name" value="P-loop containing nucleotide triphosphate hydrolases"/>
    <property type="match status" value="1"/>
</dbReference>
<comment type="subcellular location">
    <subcellularLocation>
        <location evidence="1">Cytoplasm</location>
    </subcellularLocation>
</comment>
<evidence type="ECO:0000256" key="8">
    <source>
        <dbReference type="ARBA" id="ARBA00022840"/>
    </source>
</evidence>
<dbReference type="EMBL" id="FOGF01000009">
    <property type="protein sequence ID" value="SEQ87289.1"/>
    <property type="molecule type" value="Genomic_DNA"/>
</dbReference>
<keyword evidence="7" id="KW-0547">Nucleotide-binding</keyword>
<gene>
    <name evidence="11" type="ORF">SAMN05421767_10931</name>
</gene>
<evidence type="ECO:0000256" key="10">
    <source>
        <dbReference type="ARBA" id="ARBA00032441"/>
    </source>
</evidence>
<dbReference type="GO" id="GO:0005524">
    <property type="term" value="F:ATP binding"/>
    <property type="evidence" value="ECO:0007669"/>
    <property type="project" value="UniProtKB-KW"/>
</dbReference>
<evidence type="ECO:0000313" key="11">
    <source>
        <dbReference type="EMBL" id="SEQ87289.1"/>
    </source>
</evidence>
<protein>
    <recommendedName>
        <fullName evidence="3">tRNA threonylcarbamoyladenosine biosynthesis protein TsaE</fullName>
    </recommendedName>
    <alternativeName>
        <fullName evidence="10">t(6)A37 threonylcarbamoyladenosine biosynthesis protein TsaE</fullName>
    </alternativeName>
</protein>
<evidence type="ECO:0000256" key="3">
    <source>
        <dbReference type="ARBA" id="ARBA00019010"/>
    </source>
</evidence>
<evidence type="ECO:0000256" key="6">
    <source>
        <dbReference type="ARBA" id="ARBA00022723"/>
    </source>
</evidence>
<evidence type="ECO:0000313" key="12">
    <source>
        <dbReference type="Proteomes" id="UP000198556"/>
    </source>
</evidence>
<proteinExistence type="inferred from homology"/>
<dbReference type="GO" id="GO:0046872">
    <property type="term" value="F:metal ion binding"/>
    <property type="evidence" value="ECO:0007669"/>
    <property type="project" value="UniProtKB-KW"/>
</dbReference>
<name>A0A1H9JKG2_9LACT</name>
<keyword evidence="9" id="KW-0460">Magnesium</keyword>
<dbReference type="GO" id="GO:0005737">
    <property type="term" value="C:cytoplasm"/>
    <property type="evidence" value="ECO:0007669"/>
    <property type="project" value="UniProtKB-SubCell"/>
</dbReference>
<dbReference type="GO" id="GO:0002949">
    <property type="term" value="P:tRNA threonylcarbamoyladenosine modification"/>
    <property type="evidence" value="ECO:0007669"/>
    <property type="project" value="InterPro"/>
</dbReference>
<dbReference type="PANTHER" id="PTHR33540">
    <property type="entry name" value="TRNA THREONYLCARBAMOYLADENOSINE BIOSYNTHESIS PROTEIN TSAE"/>
    <property type="match status" value="1"/>
</dbReference>
<keyword evidence="4" id="KW-0963">Cytoplasm</keyword>
<dbReference type="SUPFAM" id="SSF52540">
    <property type="entry name" value="P-loop containing nucleoside triphosphate hydrolases"/>
    <property type="match status" value="1"/>
</dbReference>
<dbReference type="RefSeq" id="WP_089746285.1">
    <property type="nucleotide sequence ID" value="NZ_FOGF01000009.1"/>
</dbReference>
<sequence>MNYTTQVTNEEQTKNIAAHLAKFAKAGYLVILEGQLGAGKTTFTKGFAQGLGIQKVIKSPTYTLIREYKQGRLPLYHMDMYRLEEVGGGDLGLEEYVTGDGVVMMEWATFVEDELPEERLVVKLDRDEENISNRTITLIPHGKEYISWLADFQKDLAGEKNE</sequence>
<dbReference type="InterPro" id="IPR003442">
    <property type="entry name" value="T6A_TsaE"/>
</dbReference>
<dbReference type="OrthoDB" id="9815896at2"/>
<keyword evidence="8" id="KW-0067">ATP-binding</keyword>